<evidence type="ECO:0000313" key="2">
    <source>
        <dbReference type="Proteomes" id="UP000005096"/>
    </source>
</evidence>
<dbReference type="EMBL" id="CM001022">
    <property type="protein sequence ID" value="EFQ23257.1"/>
    <property type="molecule type" value="Genomic_DNA"/>
</dbReference>
<dbReference type="Proteomes" id="UP000005096">
    <property type="component" value="Chromosome"/>
</dbReference>
<protein>
    <submittedName>
        <fullName evidence="1">Uncharacterized protein</fullName>
    </submittedName>
</protein>
<gene>
    <name evidence="1" type="ORF">Apau_0829</name>
</gene>
<name>E3CVQ6_9BACT</name>
<dbReference type="AlphaFoldDB" id="E3CVQ6"/>
<dbReference type="STRING" id="584708.Apau_0829"/>
<dbReference type="RefSeq" id="WP_006300425.1">
    <property type="nucleotide sequence ID" value="NZ_CM001022.1"/>
</dbReference>
<dbReference type="OrthoDB" id="3551at2"/>
<sequence>MSPGVGGIQGGNIDPRAQGVLLPSEEVSQVSRPSTARIPSGAVVEGLVLSQEEGLYQVRVGNQTFSARSSLPLFVGQRFRAVWDASGDVPVLRLQASDLALLSRFPAKEQPVALALLLRGLPATDDVLVPLRQAWIRLGGKPETLSALVELWARGLPLSDPQASQLSWYLQLNPAQVGDLWKQVRERLRKAGADATPQEWSRELKAAREGNDDVARFLQAHSVASRPARPGVDPGALLAPMWWPLDDREDPALARVATAREEQGGRRIWRVSFETQGNRLGTVQGELVTNGRSLTVDLGVGAPSVARTVRQHLPELEEALKAVPLGLQHLGVSVVRRRESSLQRGVDMEA</sequence>
<keyword evidence="2" id="KW-1185">Reference proteome</keyword>
<proteinExistence type="predicted"/>
<evidence type="ECO:0000313" key="1">
    <source>
        <dbReference type="EMBL" id="EFQ23257.1"/>
    </source>
</evidence>
<organism evidence="1 2">
    <name type="scientific">Aminomonas paucivorans DSM 12260</name>
    <dbReference type="NCBI Taxonomy" id="584708"/>
    <lineage>
        <taxon>Bacteria</taxon>
        <taxon>Thermotogati</taxon>
        <taxon>Synergistota</taxon>
        <taxon>Synergistia</taxon>
        <taxon>Synergistales</taxon>
        <taxon>Synergistaceae</taxon>
        <taxon>Aminomonas</taxon>
    </lineage>
</organism>
<dbReference type="PaxDb" id="584708-Apau_0829"/>
<reference evidence="1 2" key="1">
    <citation type="journal article" date="2010" name="Stand. Genomic Sci.">
        <title>Non-contiguous finished genome sequence of Aminomonas paucivorans type strain (GLU-3).</title>
        <authorList>
            <person name="Pitluck S."/>
            <person name="Yasawong M."/>
            <person name="Held B."/>
            <person name="Lapidus A."/>
            <person name="Nolan M."/>
            <person name="Copeland A."/>
            <person name="Lucas S."/>
            <person name="Del Rio T.G."/>
            <person name="Tice H."/>
            <person name="Cheng J.F."/>
            <person name="Chertkov O."/>
            <person name="Goodwin L."/>
            <person name="Tapia R."/>
            <person name="Han C."/>
            <person name="Liolios K."/>
            <person name="Ivanova N."/>
            <person name="Mavromatis K."/>
            <person name="Ovchinnikova G."/>
            <person name="Pati A."/>
            <person name="Chen A."/>
            <person name="Palaniappan K."/>
            <person name="Land M."/>
            <person name="Hauser L."/>
            <person name="Chang Y.J."/>
            <person name="Jeffries C.D."/>
            <person name="Pukall R."/>
            <person name="Spring S."/>
            <person name="Rohde M."/>
            <person name="Sikorski J."/>
            <person name="Goker M."/>
            <person name="Woyke T."/>
            <person name="Bristow J."/>
            <person name="Eisen J.A."/>
            <person name="Markowitz V."/>
            <person name="Hugenholtz P."/>
            <person name="Kyrpides N.C."/>
            <person name="Klenk H.P."/>
        </authorList>
    </citation>
    <scope>NUCLEOTIDE SEQUENCE [LARGE SCALE GENOMIC DNA]</scope>
    <source>
        <strain evidence="1 2">DSM 12260</strain>
    </source>
</reference>
<accession>E3CVQ6</accession>
<dbReference type="HOGENOM" id="CLU_818704_0_0_0"/>
<dbReference type="eggNOG" id="ENOG5030B2N">
    <property type="taxonomic scope" value="Bacteria"/>
</dbReference>